<feature type="transmembrane region" description="Helical" evidence="5">
    <location>
        <begin position="117"/>
        <end position="140"/>
    </location>
</feature>
<dbReference type="PANTHER" id="PTHR37422:SF13">
    <property type="entry name" value="LIPOPOLYSACCHARIDE BIOSYNTHESIS PROTEIN PA4999-RELATED"/>
    <property type="match status" value="1"/>
</dbReference>
<keyword evidence="8" id="KW-1185">Reference proteome</keyword>
<protein>
    <recommendedName>
        <fullName evidence="6">O-antigen ligase-related domain-containing protein</fullName>
    </recommendedName>
</protein>
<accession>A0ABY5MAS1</accession>
<evidence type="ECO:0000256" key="3">
    <source>
        <dbReference type="ARBA" id="ARBA00022989"/>
    </source>
</evidence>
<feature type="transmembrane region" description="Helical" evidence="5">
    <location>
        <begin position="63"/>
        <end position="79"/>
    </location>
</feature>
<evidence type="ECO:0000313" key="7">
    <source>
        <dbReference type="EMBL" id="UUP13842.1"/>
    </source>
</evidence>
<dbReference type="PANTHER" id="PTHR37422">
    <property type="entry name" value="TEICHURONIC ACID BIOSYNTHESIS PROTEIN TUAE"/>
    <property type="match status" value="1"/>
</dbReference>
<evidence type="ECO:0000259" key="6">
    <source>
        <dbReference type="Pfam" id="PF04932"/>
    </source>
</evidence>
<keyword evidence="4 5" id="KW-0472">Membrane</keyword>
<dbReference type="RefSeq" id="WP_232402792.1">
    <property type="nucleotide sequence ID" value="NZ_CP102173.1"/>
</dbReference>
<evidence type="ECO:0000256" key="4">
    <source>
        <dbReference type="ARBA" id="ARBA00023136"/>
    </source>
</evidence>
<name>A0ABY5MAS1_9ACTN</name>
<feature type="domain" description="O-antigen ligase-related" evidence="6">
    <location>
        <begin position="196"/>
        <end position="329"/>
    </location>
</feature>
<gene>
    <name evidence="7" type="ORF">NQV15_00590</name>
</gene>
<evidence type="ECO:0000313" key="8">
    <source>
        <dbReference type="Proteomes" id="UP001316184"/>
    </source>
</evidence>
<reference evidence="7 8" key="1">
    <citation type="submission" date="2022-08" db="EMBL/GenBank/DDBJ databases">
        <title>novel species in genus Aeromicrobium.</title>
        <authorList>
            <person name="Ye L."/>
        </authorList>
    </citation>
    <scope>NUCLEOTIDE SEQUENCE [LARGE SCALE GENOMIC DNA]</scope>
    <source>
        <strain evidence="8">zg-Y1379</strain>
    </source>
</reference>
<feature type="transmembrane region" description="Helical" evidence="5">
    <location>
        <begin position="358"/>
        <end position="387"/>
    </location>
</feature>
<organism evidence="7 8">
    <name type="scientific">Aeromicrobium wangtongii</name>
    <dbReference type="NCBI Taxonomy" id="2969247"/>
    <lineage>
        <taxon>Bacteria</taxon>
        <taxon>Bacillati</taxon>
        <taxon>Actinomycetota</taxon>
        <taxon>Actinomycetes</taxon>
        <taxon>Propionibacteriales</taxon>
        <taxon>Nocardioidaceae</taxon>
        <taxon>Aeromicrobium</taxon>
    </lineage>
</organism>
<dbReference type="Pfam" id="PF04932">
    <property type="entry name" value="Wzy_C"/>
    <property type="match status" value="1"/>
</dbReference>
<evidence type="ECO:0000256" key="1">
    <source>
        <dbReference type="ARBA" id="ARBA00004141"/>
    </source>
</evidence>
<dbReference type="InterPro" id="IPR007016">
    <property type="entry name" value="O-antigen_ligase-rel_domated"/>
</dbReference>
<dbReference type="InterPro" id="IPR051533">
    <property type="entry name" value="WaaL-like"/>
</dbReference>
<keyword evidence="2 5" id="KW-0812">Transmembrane</keyword>
<keyword evidence="3 5" id="KW-1133">Transmembrane helix</keyword>
<sequence>MLLLSVLAMIFIAPRYVLTFGVPTPVLHTGVGPGNIRVYNYEIVVAAALAVGWKRSPRLAEPAFWPFLVVLAFLAITVWDRSPLVTAGVLHFAFACLAYTVGRRMARKELRTDETRLLLRGIAAILVFELLAGGLALYGFQLPLVGESDNQAVVGRLAGTTSHPNTLGKYVALISVLALPLTRSLDRETRRIAWCVLVMALVVAALTGGRAVLVGLGLALVLWTLLYRSAGAPEMPRLVKLVLLGAMVAPFAAATLGRFGEDPEGGSRPLLLEVFWENIGAFLVWGAGPNTYVETLSNFSVITAVRQLPVHNAVLLSLAEFGVVCWALFWMPILAVYLRAVMRVTTGRGDGSGHALALAASFPMILLLTLTGWGMVAGPGLTMWLLILGFMSEKGRVGDAHLDAPGLPLAERSQRDSDLQFDESERPT</sequence>
<evidence type="ECO:0000256" key="5">
    <source>
        <dbReference type="SAM" id="Phobius"/>
    </source>
</evidence>
<dbReference type="Proteomes" id="UP001316184">
    <property type="component" value="Chromosome"/>
</dbReference>
<feature type="transmembrane region" description="Helical" evidence="5">
    <location>
        <begin position="85"/>
        <end position="105"/>
    </location>
</feature>
<feature type="transmembrane region" description="Helical" evidence="5">
    <location>
        <begin position="238"/>
        <end position="259"/>
    </location>
</feature>
<feature type="transmembrane region" description="Helical" evidence="5">
    <location>
        <begin position="313"/>
        <end position="338"/>
    </location>
</feature>
<comment type="subcellular location">
    <subcellularLocation>
        <location evidence="1">Membrane</location>
        <topology evidence="1">Multi-pass membrane protein</topology>
    </subcellularLocation>
</comment>
<feature type="transmembrane region" description="Helical" evidence="5">
    <location>
        <begin position="38"/>
        <end position="56"/>
    </location>
</feature>
<feature type="transmembrane region" description="Helical" evidence="5">
    <location>
        <begin position="197"/>
        <end position="226"/>
    </location>
</feature>
<proteinExistence type="predicted"/>
<dbReference type="EMBL" id="CP102173">
    <property type="protein sequence ID" value="UUP13842.1"/>
    <property type="molecule type" value="Genomic_DNA"/>
</dbReference>
<evidence type="ECO:0000256" key="2">
    <source>
        <dbReference type="ARBA" id="ARBA00022692"/>
    </source>
</evidence>